<dbReference type="STRING" id="935700.jaqu_24440"/>
<keyword evidence="1" id="KW-0812">Transmembrane</keyword>
<dbReference type="Proteomes" id="UP000032232">
    <property type="component" value="Unassembled WGS sequence"/>
</dbReference>
<proteinExistence type="predicted"/>
<evidence type="ECO:0000313" key="2">
    <source>
        <dbReference type="EMBL" id="KIT15864.1"/>
    </source>
</evidence>
<evidence type="ECO:0000313" key="3">
    <source>
        <dbReference type="Proteomes" id="UP000032232"/>
    </source>
</evidence>
<dbReference type="PATRIC" id="fig|935700.4.peg.2516"/>
<name>A0A0D1EDV9_9RHOB</name>
<gene>
    <name evidence="2" type="ORF">jaqu_24440</name>
</gene>
<evidence type="ECO:0008006" key="4">
    <source>
        <dbReference type="Google" id="ProtNLM"/>
    </source>
</evidence>
<evidence type="ECO:0000256" key="1">
    <source>
        <dbReference type="SAM" id="Phobius"/>
    </source>
</evidence>
<organism evidence="2 3">
    <name type="scientific">Jannaschia aquimarina</name>
    <dbReference type="NCBI Taxonomy" id="935700"/>
    <lineage>
        <taxon>Bacteria</taxon>
        <taxon>Pseudomonadati</taxon>
        <taxon>Pseudomonadota</taxon>
        <taxon>Alphaproteobacteria</taxon>
        <taxon>Rhodobacterales</taxon>
        <taxon>Roseobacteraceae</taxon>
        <taxon>Jannaschia</taxon>
    </lineage>
</organism>
<reference evidence="2 3" key="1">
    <citation type="submission" date="2015-02" db="EMBL/GenBank/DDBJ databases">
        <title>Genome Sequence of Jannaschia aquimarina DSM28248, a member of the Roseobacter clade.</title>
        <authorList>
            <person name="Voget S."/>
            <person name="Daniel R."/>
        </authorList>
    </citation>
    <scope>NUCLEOTIDE SEQUENCE [LARGE SCALE GENOMIC DNA]</scope>
    <source>
        <strain evidence="2 3">GSW-M26</strain>
    </source>
</reference>
<dbReference type="AlphaFoldDB" id="A0A0D1EDV9"/>
<dbReference type="OrthoDB" id="7275854at2"/>
<keyword evidence="3" id="KW-1185">Reference proteome</keyword>
<sequence>MLRTSKARRRTTRGFATVEVLVAVAVVMFVGTIALLTFGGGDRSRVEAEAAQVALFLQQARLRALESGRAVEVAFVDGALVAGPARHSPGNGTRIDALRGGTVIRPSGASDGLTLTVRRGEASRVVTLDWLTGRVETK</sequence>
<protein>
    <recommendedName>
        <fullName evidence="4">GspH protein</fullName>
    </recommendedName>
</protein>
<keyword evidence="1" id="KW-0472">Membrane</keyword>
<keyword evidence="1" id="KW-1133">Transmembrane helix</keyword>
<feature type="transmembrane region" description="Helical" evidence="1">
    <location>
        <begin position="20"/>
        <end position="39"/>
    </location>
</feature>
<accession>A0A0D1EDV9</accession>
<dbReference type="EMBL" id="JYFE01000042">
    <property type="protein sequence ID" value="KIT15864.1"/>
    <property type="molecule type" value="Genomic_DNA"/>
</dbReference>
<comment type="caution">
    <text evidence="2">The sequence shown here is derived from an EMBL/GenBank/DDBJ whole genome shotgun (WGS) entry which is preliminary data.</text>
</comment>
<dbReference type="RefSeq" id="WP_043919240.1">
    <property type="nucleotide sequence ID" value="NZ_FZPF01000005.1"/>
</dbReference>